<evidence type="ECO:0000313" key="5">
    <source>
        <dbReference type="Proteomes" id="UP000289340"/>
    </source>
</evidence>
<dbReference type="CDD" id="cd02988">
    <property type="entry name" value="Phd_like_VIAF"/>
    <property type="match status" value="1"/>
</dbReference>
<dbReference type="PANTHER" id="PTHR45809">
    <property type="entry name" value="VIRAL IAP-ASSOCIATED FACTOR HOMOLOG"/>
    <property type="match status" value="1"/>
</dbReference>
<protein>
    <submittedName>
        <fullName evidence="4">Viral IAP-associated factor-like</fullName>
    </submittedName>
</protein>
<gene>
    <name evidence="4" type="ORF">D0Y65_035369</name>
</gene>
<evidence type="ECO:0000259" key="3">
    <source>
        <dbReference type="Pfam" id="PF02114"/>
    </source>
</evidence>
<feature type="domain" description="Phosducin" evidence="3">
    <location>
        <begin position="51"/>
        <end position="185"/>
    </location>
</feature>
<dbReference type="InterPro" id="IPR024253">
    <property type="entry name" value="Phosducin_thioredoxin-like_dom"/>
</dbReference>
<comment type="caution">
    <text evidence="4">The sequence shown here is derived from an EMBL/GenBank/DDBJ whole genome shotgun (WGS) entry which is preliminary data.</text>
</comment>
<organism evidence="4 5">
    <name type="scientific">Glycine soja</name>
    <name type="common">Wild soybean</name>
    <dbReference type="NCBI Taxonomy" id="3848"/>
    <lineage>
        <taxon>Eukaryota</taxon>
        <taxon>Viridiplantae</taxon>
        <taxon>Streptophyta</taxon>
        <taxon>Embryophyta</taxon>
        <taxon>Tracheophyta</taxon>
        <taxon>Spermatophyta</taxon>
        <taxon>Magnoliopsida</taxon>
        <taxon>eudicotyledons</taxon>
        <taxon>Gunneridae</taxon>
        <taxon>Pentapetalae</taxon>
        <taxon>rosids</taxon>
        <taxon>fabids</taxon>
        <taxon>Fabales</taxon>
        <taxon>Fabaceae</taxon>
        <taxon>Papilionoideae</taxon>
        <taxon>50 kb inversion clade</taxon>
        <taxon>NPAAA clade</taxon>
        <taxon>indigoferoid/millettioid clade</taxon>
        <taxon>Phaseoleae</taxon>
        <taxon>Glycine</taxon>
        <taxon>Glycine subgen. Soja</taxon>
    </lineage>
</organism>
<keyword evidence="5" id="KW-1185">Reference proteome</keyword>
<accession>A0A445HUR4</accession>
<evidence type="ECO:0000256" key="1">
    <source>
        <dbReference type="ARBA" id="ARBA00009686"/>
    </source>
</evidence>
<proteinExistence type="inferred from homology"/>
<reference evidence="4 5" key="1">
    <citation type="submission" date="2018-09" db="EMBL/GenBank/DDBJ databases">
        <title>A high-quality reference genome of wild soybean provides a powerful tool to mine soybean genomes.</title>
        <authorList>
            <person name="Xie M."/>
            <person name="Chung C.Y.L."/>
            <person name="Li M.-W."/>
            <person name="Wong F.-L."/>
            <person name="Chan T.-F."/>
            <person name="Lam H.-M."/>
        </authorList>
    </citation>
    <scope>NUCLEOTIDE SEQUENCE [LARGE SCALE GENOMIC DNA]</scope>
    <source>
        <strain evidence="5">cv. W05</strain>
        <tissue evidence="4">Hypocotyl of etiolated seedlings</tissue>
    </source>
</reference>
<dbReference type="EMBL" id="QZWG01000012">
    <property type="protein sequence ID" value="RZB77445.1"/>
    <property type="molecule type" value="Genomic_DNA"/>
</dbReference>
<comment type="similarity">
    <text evidence="1">Belongs to the phosducin family.</text>
</comment>
<dbReference type="Gene3D" id="3.40.30.10">
    <property type="entry name" value="Glutaredoxin"/>
    <property type="match status" value="1"/>
</dbReference>
<dbReference type="PANTHER" id="PTHR45809:SF3">
    <property type="entry name" value="VIRAL IAP-ASSOCIATED FACTOR HOMOLOG"/>
    <property type="match status" value="1"/>
</dbReference>
<evidence type="ECO:0000313" key="4">
    <source>
        <dbReference type="EMBL" id="RZB77445.1"/>
    </source>
</evidence>
<dbReference type="GO" id="GO:0005737">
    <property type="term" value="C:cytoplasm"/>
    <property type="evidence" value="ECO:0007669"/>
    <property type="project" value="TreeGrafter"/>
</dbReference>
<dbReference type="SUPFAM" id="SSF52833">
    <property type="entry name" value="Thioredoxin-like"/>
    <property type="match status" value="1"/>
</dbReference>
<feature type="region of interest" description="Disordered" evidence="2">
    <location>
        <begin position="26"/>
        <end position="53"/>
    </location>
</feature>
<sequence length="367" mass="41271">MGDYHFVYKDLEGASTQWDDIQRKLGNLPPKAPAFKPPPFTPASDDQPKDKTWIDSKTSEELEDLEDNLDDDRFLQEYRKKRLAEMQEAAKVLRFGSVIPISGSDFVREVSQAPSDVWVVVILYKEGIPECGLLMQSIEELALRYPSTKFVKIISTDCIPNYPDRNLPTLLVYNNGAVKGNYVGLHSFGRRCTPEDLFGVIPLVLNNWFMITTIEKEHEVPGKEVPAEGCEEYRMREENDLLAGLLLVFYNGLEIKEKLKSRKTCLMGKNNLVFLCLSFPDCLPETAVWVLSTQGFHSSYLSNSLSSSYELICNAANGVALVLCQSDPVLNDGHNGNEAIIEGVRKRFIEKVVADHEEGGDDDYSSD</sequence>
<feature type="compositionally biased region" description="Pro residues" evidence="2">
    <location>
        <begin position="30"/>
        <end position="41"/>
    </location>
</feature>
<dbReference type="Proteomes" id="UP000289340">
    <property type="component" value="Chromosome 12"/>
</dbReference>
<name>A0A445HUR4_GLYSO</name>
<dbReference type="InterPro" id="IPR036249">
    <property type="entry name" value="Thioredoxin-like_sf"/>
</dbReference>
<dbReference type="InterPro" id="IPR051498">
    <property type="entry name" value="Phosducin-like_chap/apop_reg"/>
</dbReference>
<dbReference type="Pfam" id="PF02114">
    <property type="entry name" value="Phosducin"/>
    <property type="match status" value="1"/>
</dbReference>
<dbReference type="GO" id="GO:0006457">
    <property type="term" value="P:protein folding"/>
    <property type="evidence" value="ECO:0007669"/>
    <property type="project" value="TreeGrafter"/>
</dbReference>
<evidence type="ECO:0000256" key="2">
    <source>
        <dbReference type="SAM" id="MobiDB-lite"/>
    </source>
</evidence>
<dbReference type="AlphaFoldDB" id="A0A445HUR4"/>